<dbReference type="InterPro" id="IPR005574">
    <property type="entry name" value="Rpb4/RPC9"/>
</dbReference>
<dbReference type="SUPFAM" id="SSF47819">
    <property type="entry name" value="HRDC-like"/>
    <property type="match status" value="1"/>
</dbReference>
<dbReference type="GO" id="GO:0005666">
    <property type="term" value="C:RNA polymerase III complex"/>
    <property type="evidence" value="ECO:0007669"/>
    <property type="project" value="InterPro"/>
</dbReference>
<dbReference type="AlphaFoldDB" id="A0A438I8G1"/>
<feature type="domain" description="RNA polymerase Rpb4/RPC9 core" evidence="7">
    <location>
        <begin position="40"/>
        <end position="156"/>
    </location>
</feature>
<dbReference type="SMART" id="SM00657">
    <property type="entry name" value="RPOL4c"/>
    <property type="match status" value="1"/>
</dbReference>
<protein>
    <recommendedName>
        <fullName evidence="3">DNA-directed RNA polymerase III subunit RPC9</fullName>
    </recommendedName>
</protein>
<evidence type="ECO:0000256" key="4">
    <source>
        <dbReference type="ARBA" id="ARBA00022478"/>
    </source>
</evidence>
<evidence type="ECO:0000256" key="1">
    <source>
        <dbReference type="ARBA" id="ARBA00004123"/>
    </source>
</evidence>
<name>A0A438I8G1_VITVI</name>
<keyword evidence="4" id="KW-0240">DNA-directed RNA polymerase</keyword>
<dbReference type="InterPro" id="IPR010997">
    <property type="entry name" value="HRDC-like_sf"/>
</dbReference>
<evidence type="ECO:0000259" key="7">
    <source>
        <dbReference type="SMART" id="SM00657"/>
    </source>
</evidence>
<evidence type="ECO:0000256" key="5">
    <source>
        <dbReference type="ARBA" id="ARBA00023163"/>
    </source>
</evidence>
<evidence type="ECO:0000256" key="2">
    <source>
        <dbReference type="ARBA" id="ARBA00006898"/>
    </source>
</evidence>
<evidence type="ECO:0000256" key="3">
    <source>
        <dbReference type="ARBA" id="ARBA00016672"/>
    </source>
</evidence>
<keyword evidence="6" id="KW-0539">Nucleus</keyword>
<dbReference type="InterPro" id="IPR038324">
    <property type="entry name" value="Rpb4/RPC9_sf"/>
</dbReference>
<dbReference type="Gene3D" id="1.20.1250.40">
    <property type="match status" value="1"/>
</dbReference>
<dbReference type="EMBL" id="QGNW01000132">
    <property type="protein sequence ID" value="RVW93008.1"/>
    <property type="molecule type" value="Genomic_DNA"/>
</dbReference>
<dbReference type="GO" id="GO:0000166">
    <property type="term" value="F:nucleotide binding"/>
    <property type="evidence" value="ECO:0007669"/>
    <property type="project" value="InterPro"/>
</dbReference>
<proteinExistence type="inferred from homology"/>
<gene>
    <name evidence="8" type="ORF">CK203_032803</name>
</gene>
<dbReference type="GO" id="GO:0006384">
    <property type="term" value="P:transcription initiation at RNA polymerase III promoter"/>
    <property type="evidence" value="ECO:0007669"/>
    <property type="project" value="InterPro"/>
</dbReference>
<comment type="similarity">
    <text evidence="2">Belongs to the eukaryotic RPC9 RNA polymerase subunit family.</text>
</comment>
<comment type="subcellular location">
    <subcellularLocation>
        <location evidence="1">Nucleus</location>
    </subcellularLocation>
</comment>
<keyword evidence="5" id="KW-0804">Transcription</keyword>
<evidence type="ECO:0000313" key="8">
    <source>
        <dbReference type="EMBL" id="RVW93008.1"/>
    </source>
</evidence>
<evidence type="ECO:0000256" key="6">
    <source>
        <dbReference type="ARBA" id="ARBA00023242"/>
    </source>
</evidence>
<dbReference type="PANTHER" id="PTHR15561:SF0">
    <property type="entry name" value="DNA-DIRECTED RNA POLYMERASE III SUBUNIT RPC9"/>
    <property type="match status" value="1"/>
</dbReference>
<dbReference type="Pfam" id="PF03874">
    <property type="entry name" value="RNA_pol_Rpb4"/>
    <property type="match status" value="1"/>
</dbReference>
<reference evidence="8 9" key="1">
    <citation type="journal article" date="2018" name="PLoS Genet.">
        <title>Population sequencing reveals clonal diversity and ancestral inbreeding in the grapevine cultivar Chardonnay.</title>
        <authorList>
            <person name="Roach M.J."/>
            <person name="Johnson D.L."/>
            <person name="Bohlmann J."/>
            <person name="van Vuuren H.J."/>
            <person name="Jones S.J."/>
            <person name="Pretorius I.S."/>
            <person name="Schmidt S.A."/>
            <person name="Borneman A.R."/>
        </authorList>
    </citation>
    <scope>NUCLEOTIDE SEQUENCE [LARGE SCALE GENOMIC DNA]</scope>
    <source>
        <strain evidence="9">cv. Chardonnay</strain>
        <tissue evidence="8">Leaf</tissue>
    </source>
</reference>
<evidence type="ECO:0000313" key="9">
    <source>
        <dbReference type="Proteomes" id="UP000288805"/>
    </source>
</evidence>
<comment type="caution">
    <text evidence="8">The sequence shown here is derived from an EMBL/GenBank/DDBJ whole genome shotgun (WGS) entry which is preliminary data.</text>
</comment>
<dbReference type="InterPro" id="IPR038846">
    <property type="entry name" value="RPC9"/>
</dbReference>
<organism evidence="8 9">
    <name type="scientific">Vitis vinifera</name>
    <name type="common">Grape</name>
    <dbReference type="NCBI Taxonomy" id="29760"/>
    <lineage>
        <taxon>Eukaryota</taxon>
        <taxon>Viridiplantae</taxon>
        <taxon>Streptophyta</taxon>
        <taxon>Embryophyta</taxon>
        <taxon>Tracheophyta</taxon>
        <taxon>Spermatophyta</taxon>
        <taxon>Magnoliopsida</taxon>
        <taxon>eudicotyledons</taxon>
        <taxon>Gunneridae</taxon>
        <taxon>Pentapetalae</taxon>
        <taxon>rosids</taxon>
        <taxon>Vitales</taxon>
        <taxon>Vitaceae</taxon>
        <taxon>Viteae</taxon>
        <taxon>Vitis</taxon>
    </lineage>
</organism>
<accession>A0A438I8G1</accession>
<dbReference type="Proteomes" id="UP000288805">
    <property type="component" value="Unassembled WGS sequence"/>
</dbReference>
<dbReference type="PANTHER" id="PTHR15561">
    <property type="entry name" value="CALCITONIN GENE-RELATED PEPTIDE-RECEPTOR COMPONENT PROTEIN"/>
    <property type="match status" value="1"/>
</dbReference>
<dbReference type="FunFam" id="1.20.1250.40:FF:000008">
    <property type="entry name" value="RNA polymerase II, Rpb4, core protein"/>
    <property type="match status" value="1"/>
</dbReference>
<dbReference type="InterPro" id="IPR006590">
    <property type="entry name" value="RNA_pol_Rpb4/RPC9_core"/>
</dbReference>
<sequence length="229" mass="25730">MYQSRVDQYRSWFTHACRCLRSNNIQSSLVSPLVLPSDEDKKANAGALTNFEVLDFLRSRGAAKDPTRVIAPIAASEFKVYDYLVESAACNQTRESINELLEKCKKYDLAKAEILNIINIRPASPVEIDPAMYQAMKSEQYVKSFQENVEDIAHYTKLSQPVPTKEIIEESEKRMGEGIEDLIEMVITVLPPPPNQMNTEEEVVAGDEEIADGEQTTTETTTTTMATEN</sequence>